<dbReference type="InterPro" id="IPR020845">
    <property type="entry name" value="AMP-binding_CS"/>
</dbReference>
<dbReference type="PANTHER" id="PTHR43201">
    <property type="entry name" value="ACYL-COA SYNTHETASE"/>
    <property type="match status" value="1"/>
</dbReference>
<sequence length="499" mass="54345">MTAHYHLAELCQQAIGKPETAQAVQFEGKWIPWSTIATIAKEVHNLLTNSSAKPGCKIAFIARNQPRSLAAFLGLLSFGCTVRMVYPFQSEQAMAADIEAINPDGLVATATDLSANILHTQNKDKNLVIALSQTGATAREGFEHCQNKPCEPGIILLTSGTTGKPKPFSLSYEQVEKYLTGSAAKLTGSKLQSQPAIPALLYFPVSNISGIYSTLPPLLNGQPIVLLDRFNLDAWLAFIDQYQPQFFGLPPAAFKMLLDARVPKQRLSCLKALSAGAAPLDIDTHRQFEATYGIAILLSYGATEFGGPVCGMNWQLWNEQGKDKVGSVGKPFPGMQIRVVDAERKQPLPPGREGILQVVSCRIGEDWITTSDLAVIDEDGFLFLKGRADGAIIRGGFKLLPSIIEQALLQNCDIAMASVIAIKDDRLGQVPGAAIVMKNTSDPVNFDNVATALRNQLPATHIPVHWLALPELPRTPSMKVDMPTLRQHFAEQLKRITDR</sequence>
<dbReference type="Gene3D" id="3.40.50.12780">
    <property type="entry name" value="N-terminal domain of ligase-like"/>
    <property type="match status" value="1"/>
</dbReference>
<dbReference type="InterPro" id="IPR000873">
    <property type="entry name" value="AMP-dep_synth/lig_dom"/>
</dbReference>
<evidence type="ECO:0000313" key="5">
    <source>
        <dbReference type="EMBL" id="GAA4929638.1"/>
    </source>
</evidence>
<dbReference type="RefSeq" id="WP_345415577.1">
    <property type="nucleotide sequence ID" value="NZ_AP031496.1"/>
</dbReference>
<evidence type="ECO:0000256" key="1">
    <source>
        <dbReference type="ARBA" id="ARBA00006432"/>
    </source>
</evidence>
<dbReference type="Pfam" id="PF13193">
    <property type="entry name" value="AMP-binding_C"/>
    <property type="match status" value="1"/>
</dbReference>
<dbReference type="InterPro" id="IPR045851">
    <property type="entry name" value="AMP-bd_C_sf"/>
</dbReference>
<proteinExistence type="inferred from homology"/>
<evidence type="ECO:0000256" key="2">
    <source>
        <dbReference type="ARBA" id="ARBA00022598"/>
    </source>
</evidence>
<dbReference type="SUPFAM" id="SSF56801">
    <property type="entry name" value="Acetyl-CoA synthetase-like"/>
    <property type="match status" value="1"/>
</dbReference>
<keyword evidence="6" id="KW-1185">Reference proteome</keyword>
<dbReference type="Gene3D" id="3.30.300.30">
    <property type="match status" value="1"/>
</dbReference>
<evidence type="ECO:0000259" key="4">
    <source>
        <dbReference type="Pfam" id="PF13193"/>
    </source>
</evidence>
<dbReference type="Pfam" id="PF00501">
    <property type="entry name" value="AMP-binding"/>
    <property type="match status" value="1"/>
</dbReference>
<dbReference type="PROSITE" id="PS00455">
    <property type="entry name" value="AMP_BINDING"/>
    <property type="match status" value="1"/>
</dbReference>
<gene>
    <name evidence="5" type="ORF">GCM10025791_01680</name>
</gene>
<dbReference type="InterPro" id="IPR025110">
    <property type="entry name" value="AMP-bd_C"/>
</dbReference>
<dbReference type="InterPro" id="IPR042099">
    <property type="entry name" value="ANL_N_sf"/>
</dbReference>
<organism evidence="5 6">
    <name type="scientific">Halioxenophilus aromaticivorans</name>
    <dbReference type="NCBI Taxonomy" id="1306992"/>
    <lineage>
        <taxon>Bacteria</taxon>
        <taxon>Pseudomonadati</taxon>
        <taxon>Pseudomonadota</taxon>
        <taxon>Gammaproteobacteria</taxon>
        <taxon>Alteromonadales</taxon>
        <taxon>Alteromonadaceae</taxon>
        <taxon>Halioxenophilus</taxon>
    </lineage>
</organism>
<accession>A0AAV3TX38</accession>
<dbReference type="PANTHER" id="PTHR43201:SF5">
    <property type="entry name" value="MEDIUM-CHAIN ACYL-COA LIGASE ACSF2, MITOCHONDRIAL"/>
    <property type="match status" value="1"/>
</dbReference>
<dbReference type="AlphaFoldDB" id="A0AAV3TX38"/>
<dbReference type="Proteomes" id="UP001409585">
    <property type="component" value="Unassembled WGS sequence"/>
</dbReference>
<dbReference type="GO" id="GO:0031956">
    <property type="term" value="F:medium-chain fatty acid-CoA ligase activity"/>
    <property type="evidence" value="ECO:0007669"/>
    <property type="project" value="TreeGrafter"/>
</dbReference>
<comment type="caution">
    <text evidence="5">The sequence shown here is derived from an EMBL/GenBank/DDBJ whole genome shotgun (WGS) entry which is preliminary data.</text>
</comment>
<keyword evidence="2" id="KW-0436">Ligase</keyword>
<name>A0AAV3TX38_9ALTE</name>
<reference evidence="6" key="1">
    <citation type="journal article" date="2019" name="Int. J. Syst. Evol. Microbiol.">
        <title>The Global Catalogue of Microorganisms (GCM) 10K type strain sequencing project: providing services to taxonomists for standard genome sequencing and annotation.</title>
        <authorList>
            <consortium name="The Broad Institute Genomics Platform"/>
            <consortium name="The Broad Institute Genome Sequencing Center for Infectious Disease"/>
            <person name="Wu L."/>
            <person name="Ma J."/>
        </authorList>
    </citation>
    <scope>NUCLEOTIDE SEQUENCE [LARGE SCALE GENOMIC DNA]</scope>
    <source>
        <strain evidence="6">JCM 19134</strain>
    </source>
</reference>
<dbReference type="CDD" id="cd04433">
    <property type="entry name" value="AFD_class_I"/>
    <property type="match status" value="1"/>
</dbReference>
<comment type="similarity">
    <text evidence="1">Belongs to the ATP-dependent AMP-binding enzyme family.</text>
</comment>
<dbReference type="GO" id="GO:0006631">
    <property type="term" value="P:fatty acid metabolic process"/>
    <property type="evidence" value="ECO:0007669"/>
    <property type="project" value="TreeGrafter"/>
</dbReference>
<dbReference type="EMBL" id="BAABLX010000001">
    <property type="protein sequence ID" value="GAA4929638.1"/>
    <property type="molecule type" value="Genomic_DNA"/>
</dbReference>
<evidence type="ECO:0000259" key="3">
    <source>
        <dbReference type="Pfam" id="PF00501"/>
    </source>
</evidence>
<protein>
    <submittedName>
        <fullName evidence="5">Uncharacterized protein</fullName>
    </submittedName>
</protein>
<feature type="domain" description="AMP-dependent synthetase/ligase" evidence="3">
    <location>
        <begin position="16"/>
        <end position="357"/>
    </location>
</feature>
<evidence type="ECO:0000313" key="6">
    <source>
        <dbReference type="Proteomes" id="UP001409585"/>
    </source>
</evidence>
<feature type="domain" description="AMP-binding enzyme C-terminal" evidence="4">
    <location>
        <begin position="404"/>
        <end position="479"/>
    </location>
</feature>